<protein>
    <recommendedName>
        <fullName evidence="1">FBD domain-containing protein</fullName>
    </recommendedName>
</protein>
<evidence type="ECO:0000313" key="2">
    <source>
        <dbReference type="EnsemblPlants" id="OBART04G04200.1"/>
    </source>
</evidence>
<organism evidence="2">
    <name type="scientific">Oryza barthii</name>
    <dbReference type="NCBI Taxonomy" id="65489"/>
    <lineage>
        <taxon>Eukaryota</taxon>
        <taxon>Viridiplantae</taxon>
        <taxon>Streptophyta</taxon>
        <taxon>Embryophyta</taxon>
        <taxon>Tracheophyta</taxon>
        <taxon>Spermatophyta</taxon>
        <taxon>Magnoliopsida</taxon>
        <taxon>Liliopsida</taxon>
        <taxon>Poales</taxon>
        <taxon>Poaceae</taxon>
        <taxon>BOP clade</taxon>
        <taxon>Oryzoideae</taxon>
        <taxon>Oryzeae</taxon>
        <taxon>Oryzinae</taxon>
        <taxon>Oryza</taxon>
    </lineage>
</organism>
<feature type="domain" description="FBD" evidence="1">
    <location>
        <begin position="591"/>
        <end position="664"/>
    </location>
</feature>
<dbReference type="STRING" id="65489.A0A0D3FT12"/>
<dbReference type="InterPro" id="IPR055302">
    <property type="entry name" value="F-box_dom-containing"/>
</dbReference>
<dbReference type="InterPro" id="IPR006566">
    <property type="entry name" value="FBD"/>
</dbReference>
<feature type="domain" description="FBD" evidence="1">
    <location>
        <begin position="166"/>
        <end position="240"/>
    </location>
</feature>
<name>A0A0D3FT12_9ORYZ</name>
<dbReference type="PaxDb" id="65489-OBART04G04200.1"/>
<reference evidence="2" key="1">
    <citation type="journal article" date="2009" name="Rice">
        <title>De Novo Next Generation Sequencing of Plant Genomes.</title>
        <authorList>
            <person name="Rounsley S."/>
            <person name="Marri P.R."/>
            <person name="Yu Y."/>
            <person name="He R."/>
            <person name="Sisneros N."/>
            <person name="Goicoechea J.L."/>
            <person name="Lee S.J."/>
            <person name="Angelova A."/>
            <person name="Kudrna D."/>
            <person name="Luo M."/>
            <person name="Affourtit J."/>
            <person name="Desany B."/>
            <person name="Knight J."/>
            <person name="Niazi F."/>
            <person name="Egholm M."/>
            <person name="Wing R.A."/>
        </authorList>
    </citation>
    <scope>NUCLEOTIDE SEQUENCE [LARGE SCALE GENOMIC DNA]</scope>
    <source>
        <strain evidence="2">cv. IRGC 105608</strain>
    </source>
</reference>
<dbReference type="Pfam" id="PF24758">
    <property type="entry name" value="LRR_At5g56370"/>
    <property type="match status" value="2"/>
</dbReference>
<dbReference type="Proteomes" id="UP000026960">
    <property type="component" value="Chromosome 4"/>
</dbReference>
<reference evidence="2" key="2">
    <citation type="submission" date="2015-03" db="UniProtKB">
        <authorList>
            <consortium name="EnsemblPlants"/>
        </authorList>
    </citation>
    <scope>IDENTIFICATION</scope>
</reference>
<dbReference type="HOGENOM" id="CLU_397100_0_0_1"/>
<accession>A0A0D3FT12</accession>
<keyword evidence="3" id="KW-1185">Reference proteome</keyword>
<dbReference type="PANTHER" id="PTHR32141">
    <property type="match status" value="1"/>
</dbReference>
<dbReference type="EnsemblPlants" id="OBART04G04200.1">
    <property type="protein sequence ID" value="OBART04G04200.1"/>
    <property type="gene ID" value="OBART04G04200"/>
</dbReference>
<dbReference type="InterPro" id="IPR055411">
    <property type="entry name" value="LRR_FXL15/At3g58940/PEG3-like"/>
</dbReference>
<dbReference type="Gramene" id="OBART04G04200.1">
    <property type="protein sequence ID" value="OBART04G04200.1"/>
    <property type="gene ID" value="OBART04G04200"/>
</dbReference>
<evidence type="ECO:0000259" key="1">
    <source>
        <dbReference type="SMART" id="SM00579"/>
    </source>
</evidence>
<dbReference type="Pfam" id="PF08387">
    <property type="entry name" value="FBD"/>
    <property type="match status" value="2"/>
</dbReference>
<sequence length="692" mass="77274">MDFILARSPVLETLCLQANTLQRVRVASRSLRCLMMMGFDQDVNVVNAPRLERLIMLYSCGSSMLVKIGRAPSLRAIGYLDLETHVLEIGDTIIKAGTRASPSTMVPSVKILGIIVCFGVRNEAKMLPSFLRCVPNVETLHIESRKTDELTGKLNLKFWQDAGAIECIQSHITLMIFRRFRATRGEINFLKFFLESARMLKKLIIVSPNAEEADNYEANFRLKPLFATKWASKCCSLVVLESDVSAGESNWNFERGCDFSLMDPFAIIIRSSRLDISGILRFVSALSPVATPTVLSFQQKTNAREAARGVTHAVSRVIGAHPGPFRCIHLTSSCMEDFQGMLANWLQVLAMKGIQELVLVNRPWPLDLGLPATFFGMATLTRLYLGLWKFPATADLPRGVSFPNLRELGLCSVVMDTQDMDFVLARSPVLETLCIKGNLFRMRIRLASRSLRCAQIIGSSYEEIAVVDTPCLERLIVSGTWRRDGASSGSVKIGNAPALRVFGYLDPAANVLVVGKTAIKSATKVSPSNMVPNVKILALEVRFGVRNDAKMIPNVLRCFPNIERLHIKSGKTDETTGKLNFKFWQESGPIKCIRSSIQMIVFHDFHGTRSEVNFLKFFFETTRVLKIVVILFDTGSFSSMDEVRSKVEVLRAAKRPTGCSVLVTPSTEPEECNIWSFKRGSDFSRFDPFTDY</sequence>
<dbReference type="PANTHER" id="PTHR32141:SF166">
    <property type="entry name" value="OS04G0208500 PROTEIN"/>
    <property type="match status" value="1"/>
</dbReference>
<dbReference type="AlphaFoldDB" id="A0A0D3FT12"/>
<dbReference type="SUPFAM" id="SSF52047">
    <property type="entry name" value="RNI-like"/>
    <property type="match status" value="1"/>
</dbReference>
<dbReference type="eggNOG" id="ENOG502R52A">
    <property type="taxonomic scope" value="Eukaryota"/>
</dbReference>
<dbReference type="SMART" id="SM00579">
    <property type="entry name" value="FBD"/>
    <property type="match status" value="2"/>
</dbReference>
<evidence type="ECO:0000313" key="3">
    <source>
        <dbReference type="Proteomes" id="UP000026960"/>
    </source>
</evidence>
<proteinExistence type="predicted"/>